<dbReference type="EMBL" id="LKAJ02000001">
    <property type="protein sequence ID" value="MCS5712743.1"/>
    <property type="molecule type" value="Genomic_DNA"/>
</dbReference>
<dbReference type="AlphaFoldDB" id="A0A0Q9YMQ7"/>
<reference evidence="10" key="2">
    <citation type="journal article" date="2016" name="Genome Announc.">
        <title>Draft Genome Sequences of Two Novel Amoeba-Resistant Intranuclear Bacteria, 'Candidatus Berkiella cookevillensis' and 'Candidatus Berkiella aquae'.</title>
        <authorList>
            <person name="Mehari Y.T."/>
            <person name="Arivett B.A."/>
            <person name="Farone A.L."/>
            <person name="Gunderson J.H."/>
            <person name="Farone M.B."/>
        </authorList>
    </citation>
    <scope>NUCLEOTIDE SEQUENCE</scope>
    <source>
        <strain evidence="10">HT99</strain>
    </source>
</reference>
<dbReference type="EMBL" id="LKAJ01000002">
    <property type="protein sequence ID" value="KRG22054.1"/>
    <property type="molecule type" value="Genomic_DNA"/>
</dbReference>
<dbReference type="InterPro" id="IPR036590">
    <property type="entry name" value="SRAP-like"/>
</dbReference>
<evidence type="ECO:0000256" key="7">
    <source>
        <dbReference type="ARBA" id="ARBA00023239"/>
    </source>
</evidence>
<evidence type="ECO:0000256" key="2">
    <source>
        <dbReference type="ARBA" id="ARBA00022670"/>
    </source>
</evidence>
<protein>
    <recommendedName>
        <fullName evidence="8">Abasic site processing protein</fullName>
        <ecNumber evidence="8">3.4.-.-</ecNumber>
    </recommendedName>
</protein>
<accession>A0A0Q9YMQ7</accession>
<reference evidence="10" key="3">
    <citation type="submission" date="2021-06" db="EMBL/GenBank/DDBJ databases">
        <title>Genomic Description and Analysis of Intracellular Bacteria, Candidatus Berkiella cookevillensis and Candidatus Berkiella aquae.</title>
        <authorList>
            <person name="Kidane D.T."/>
            <person name="Mehari Y.T."/>
            <person name="Rice F.C."/>
            <person name="Arivett B.A."/>
            <person name="Farone A.L."/>
            <person name="Berk S.G."/>
            <person name="Farone M.B."/>
        </authorList>
    </citation>
    <scope>NUCLEOTIDE SEQUENCE</scope>
    <source>
        <strain evidence="10">HT99</strain>
    </source>
</reference>
<dbReference type="RefSeq" id="WP_075065122.1">
    <property type="nucleotide sequence ID" value="NZ_LKAJ02000001.1"/>
</dbReference>
<keyword evidence="2 8" id="KW-0645">Protease</keyword>
<evidence type="ECO:0000313" key="11">
    <source>
        <dbReference type="Proteomes" id="UP000051497"/>
    </source>
</evidence>
<comment type="similarity">
    <text evidence="1 8">Belongs to the SOS response-associated peptidase family.</text>
</comment>
<dbReference type="Gene3D" id="3.90.1680.10">
    <property type="entry name" value="SOS response associated peptidase-like"/>
    <property type="match status" value="1"/>
</dbReference>
<dbReference type="InterPro" id="IPR003738">
    <property type="entry name" value="SRAP"/>
</dbReference>
<dbReference type="GO" id="GO:0008233">
    <property type="term" value="F:peptidase activity"/>
    <property type="evidence" value="ECO:0007669"/>
    <property type="project" value="UniProtKB-KW"/>
</dbReference>
<evidence type="ECO:0000313" key="10">
    <source>
        <dbReference type="EMBL" id="MCS5712743.1"/>
    </source>
</evidence>
<evidence type="ECO:0000256" key="6">
    <source>
        <dbReference type="ARBA" id="ARBA00023125"/>
    </source>
</evidence>
<dbReference type="GO" id="GO:0006508">
    <property type="term" value="P:proteolysis"/>
    <property type="evidence" value="ECO:0007669"/>
    <property type="project" value="UniProtKB-KW"/>
</dbReference>
<keyword evidence="11" id="KW-1185">Reference proteome</keyword>
<dbReference type="GO" id="GO:0016829">
    <property type="term" value="F:lyase activity"/>
    <property type="evidence" value="ECO:0007669"/>
    <property type="project" value="UniProtKB-KW"/>
</dbReference>
<organism evidence="9">
    <name type="scientific">Candidatus Berkiella aquae</name>
    <dbReference type="NCBI Taxonomy" id="295108"/>
    <lineage>
        <taxon>Bacteria</taxon>
        <taxon>Pseudomonadati</taxon>
        <taxon>Pseudomonadota</taxon>
        <taxon>Gammaproteobacteria</taxon>
        <taxon>Candidatus Berkiellales</taxon>
        <taxon>Candidatus Berkiellaceae</taxon>
        <taxon>Candidatus Berkiella</taxon>
    </lineage>
</organism>
<evidence type="ECO:0000256" key="5">
    <source>
        <dbReference type="ARBA" id="ARBA00023124"/>
    </source>
</evidence>
<dbReference type="PANTHER" id="PTHR13604">
    <property type="entry name" value="DC12-RELATED"/>
    <property type="match status" value="1"/>
</dbReference>
<dbReference type="GO" id="GO:0003697">
    <property type="term" value="F:single-stranded DNA binding"/>
    <property type="evidence" value="ECO:0007669"/>
    <property type="project" value="InterPro"/>
</dbReference>
<dbReference type="Pfam" id="PF02586">
    <property type="entry name" value="SRAP"/>
    <property type="match status" value="1"/>
</dbReference>
<dbReference type="SUPFAM" id="SSF143081">
    <property type="entry name" value="BB1717-like"/>
    <property type="match status" value="1"/>
</dbReference>
<dbReference type="OrthoDB" id="6192129at2"/>
<evidence type="ECO:0000256" key="1">
    <source>
        <dbReference type="ARBA" id="ARBA00008136"/>
    </source>
</evidence>
<dbReference type="STRING" id="295108.HT99x_00471"/>
<dbReference type="PANTHER" id="PTHR13604:SF0">
    <property type="entry name" value="ABASIC SITE PROCESSING PROTEIN HMCES"/>
    <property type="match status" value="1"/>
</dbReference>
<keyword evidence="5" id="KW-0190">Covalent protein-DNA linkage</keyword>
<evidence type="ECO:0000313" key="9">
    <source>
        <dbReference type="EMBL" id="KRG22054.1"/>
    </source>
</evidence>
<keyword evidence="7" id="KW-0456">Lyase</keyword>
<dbReference type="GO" id="GO:0106300">
    <property type="term" value="P:protein-DNA covalent cross-linking repair"/>
    <property type="evidence" value="ECO:0007669"/>
    <property type="project" value="InterPro"/>
</dbReference>
<gene>
    <name evidence="9" type="primary">yedK_1</name>
    <name evidence="9" type="ORF">HT99x_00471</name>
    <name evidence="10" type="ORF">HT99x_014985</name>
</gene>
<sequence>MCGRFALNATEQEIVSHFQLKRGFYMRPRYNIAPTQQIPVILNQGQQVDFCRWGFIPAWQNKQEEIPAGHINARFESLAEKPTFKKAFFTQRCLIPASGYYEWKTINAKKQPFLVQQLAKPLFAFAGLWSAWISAKGEMIMSCAIITIPAPSFLSKLHERMPLIISPEKYSFWLAKENIPDQYLSLNSEISPENFRIFPVSSRMNHPQFEGRECIQSL</sequence>
<dbReference type="Proteomes" id="UP000051497">
    <property type="component" value="Unassembled WGS sequence"/>
</dbReference>
<evidence type="ECO:0000256" key="3">
    <source>
        <dbReference type="ARBA" id="ARBA00022763"/>
    </source>
</evidence>
<evidence type="ECO:0000256" key="4">
    <source>
        <dbReference type="ARBA" id="ARBA00022801"/>
    </source>
</evidence>
<proteinExistence type="inferred from homology"/>
<comment type="caution">
    <text evidence="9">The sequence shown here is derived from an EMBL/GenBank/DDBJ whole genome shotgun (WGS) entry which is preliminary data.</text>
</comment>
<evidence type="ECO:0000256" key="8">
    <source>
        <dbReference type="RuleBase" id="RU364100"/>
    </source>
</evidence>
<dbReference type="EC" id="3.4.-.-" evidence="8"/>
<keyword evidence="6" id="KW-0238">DNA-binding</keyword>
<reference evidence="9" key="1">
    <citation type="submission" date="2015-09" db="EMBL/GenBank/DDBJ databases">
        <title>Draft Genome Sequences of Two Novel Amoeba-resistant Intranuclear Bacteria, Candidatus Berkiella cookevillensis and Candidatus Berkiella aquae.</title>
        <authorList>
            <person name="Mehari Y.T."/>
            <person name="Arivett B.A."/>
            <person name="Farone A.L."/>
            <person name="Gunderson J.H."/>
            <person name="Farone M.B."/>
        </authorList>
    </citation>
    <scope>NUCLEOTIDE SEQUENCE [LARGE SCALE GENOMIC DNA]</scope>
    <source>
        <strain evidence="9">HT99</strain>
    </source>
</reference>
<name>A0A0Q9YMQ7_9GAMM</name>
<keyword evidence="4 8" id="KW-0378">Hydrolase</keyword>
<keyword evidence="3" id="KW-0227">DNA damage</keyword>